<evidence type="ECO:0000313" key="3">
    <source>
        <dbReference type="Proteomes" id="UP001055057"/>
    </source>
</evidence>
<comment type="caution">
    <text evidence="2">The sequence shown here is derived from an EMBL/GenBank/DDBJ whole genome shotgun (WGS) entry which is preliminary data.</text>
</comment>
<keyword evidence="1" id="KW-1133">Transmembrane helix</keyword>
<dbReference type="Proteomes" id="UP001055057">
    <property type="component" value="Unassembled WGS sequence"/>
</dbReference>
<keyword evidence="1" id="KW-0812">Transmembrane</keyword>
<reference evidence="2" key="1">
    <citation type="journal article" date="2021" name="Front. Microbiol.">
        <title>Comprehensive Comparative Genomics and Phenotyping of Methylobacterium Species.</title>
        <authorList>
            <person name="Alessa O."/>
            <person name="Ogura Y."/>
            <person name="Fujitani Y."/>
            <person name="Takami H."/>
            <person name="Hayashi T."/>
            <person name="Sahin N."/>
            <person name="Tani A."/>
        </authorList>
    </citation>
    <scope>NUCLEOTIDE SEQUENCE</scope>
    <source>
        <strain evidence="2">DSM 23632</strain>
    </source>
</reference>
<organism evidence="2 3">
    <name type="scientific">Methylobacterium trifolii</name>
    <dbReference type="NCBI Taxonomy" id="1003092"/>
    <lineage>
        <taxon>Bacteria</taxon>
        <taxon>Pseudomonadati</taxon>
        <taxon>Pseudomonadota</taxon>
        <taxon>Alphaproteobacteria</taxon>
        <taxon>Hyphomicrobiales</taxon>
        <taxon>Methylobacteriaceae</taxon>
        <taxon>Methylobacterium</taxon>
    </lineage>
</organism>
<keyword evidence="3" id="KW-1185">Reference proteome</keyword>
<reference evidence="2" key="2">
    <citation type="submission" date="2021-08" db="EMBL/GenBank/DDBJ databases">
        <authorList>
            <person name="Tani A."/>
            <person name="Ola A."/>
            <person name="Ogura Y."/>
            <person name="Katsura K."/>
            <person name="Hayashi T."/>
        </authorList>
    </citation>
    <scope>NUCLEOTIDE SEQUENCE</scope>
    <source>
        <strain evidence="2">DSM 23632</strain>
    </source>
</reference>
<evidence type="ECO:0000256" key="1">
    <source>
        <dbReference type="SAM" id="Phobius"/>
    </source>
</evidence>
<keyword evidence="1" id="KW-0472">Membrane</keyword>
<accession>A0ABQ4U824</accession>
<feature type="transmembrane region" description="Helical" evidence="1">
    <location>
        <begin position="62"/>
        <end position="82"/>
    </location>
</feature>
<dbReference type="EMBL" id="BPRB01000341">
    <property type="protein sequence ID" value="GJE62543.1"/>
    <property type="molecule type" value="Genomic_DNA"/>
</dbReference>
<gene>
    <name evidence="2" type="ORF">MPOCJGCO_4676</name>
</gene>
<name>A0ABQ4U824_9HYPH</name>
<evidence type="ECO:0000313" key="2">
    <source>
        <dbReference type="EMBL" id="GJE62543.1"/>
    </source>
</evidence>
<sequence>MALLRGGQFATPDWVDWYNTCRLLEPIGNVPPAEAEARYFAQIEGQALAAQLKPNGLWKTGCGSLVMFCGLLALSAGIVVLFNDYRRWQEGAKDTLIPWDKCWPAIQATLNALQRLWEGFDRVHDRAWLFVVVADAIVIDAASCSQRRHWR</sequence>
<protein>
    <submittedName>
        <fullName evidence="2">Uncharacterized protein</fullName>
    </submittedName>
</protein>
<proteinExistence type="predicted"/>